<dbReference type="PANTHER" id="PTHR30221">
    <property type="entry name" value="SMALL-CONDUCTANCE MECHANOSENSITIVE CHANNEL"/>
    <property type="match status" value="1"/>
</dbReference>
<reference evidence="2 3" key="1">
    <citation type="submission" date="2018-04" db="EMBL/GenBank/DDBJ databases">
        <title>Halococcoides cellulosivorans gen. nov., sp. nov., an extremely halophilic cellulose-utilizing haloarchaeon from hypersaline lakes.</title>
        <authorList>
            <person name="Sorokin D.Y."/>
            <person name="Toshchakov S.V."/>
            <person name="Samarov N.I."/>
            <person name="Korzhenkov A."/>
            <person name="Kublanov I.V."/>
        </authorList>
    </citation>
    <scope>NUCLEOTIDE SEQUENCE [LARGE SCALE GENOMIC DNA]</scope>
    <source>
        <strain evidence="2 3">HArcel1</strain>
    </source>
</reference>
<accession>A0A2R4X466</accession>
<protein>
    <submittedName>
        <fullName evidence="2">Uncharacterized protein</fullName>
    </submittedName>
</protein>
<feature type="transmembrane region" description="Helical" evidence="1">
    <location>
        <begin position="114"/>
        <end position="135"/>
    </location>
</feature>
<evidence type="ECO:0000313" key="3">
    <source>
        <dbReference type="Proteomes" id="UP000244727"/>
    </source>
</evidence>
<feature type="transmembrane region" description="Helical" evidence="1">
    <location>
        <begin position="276"/>
        <end position="302"/>
    </location>
</feature>
<dbReference type="PANTHER" id="PTHR30221:SF1">
    <property type="entry name" value="SMALL-CONDUCTANCE MECHANOSENSITIVE CHANNEL"/>
    <property type="match status" value="1"/>
</dbReference>
<gene>
    <name evidence="2" type="ORF">HARCEL1_01670</name>
</gene>
<dbReference type="Proteomes" id="UP000244727">
    <property type="component" value="Chromosome"/>
</dbReference>
<keyword evidence="3" id="KW-1185">Reference proteome</keyword>
<feature type="transmembrane region" description="Helical" evidence="1">
    <location>
        <begin position="30"/>
        <end position="51"/>
    </location>
</feature>
<dbReference type="GO" id="GO:0008381">
    <property type="term" value="F:mechanosensitive monoatomic ion channel activity"/>
    <property type="evidence" value="ECO:0007669"/>
    <property type="project" value="InterPro"/>
</dbReference>
<dbReference type="InterPro" id="IPR008910">
    <property type="entry name" value="MSC_TM_helix"/>
</dbReference>
<keyword evidence="1" id="KW-1133">Transmembrane helix</keyword>
<name>A0A2R4X466_9EURY</name>
<organism evidence="2 3">
    <name type="scientific">Halococcoides cellulosivorans</name>
    <dbReference type="NCBI Taxonomy" id="1679096"/>
    <lineage>
        <taxon>Archaea</taxon>
        <taxon>Methanobacteriati</taxon>
        <taxon>Methanobacteriota</taxon>
        <taxon>Stenosarchaea group</taxon>
        <taxon>Halobacteria</taxon>
        <taxon>Halobacteriales</taxon>
        <taxon>Haloarculaceae</taxon>
        <taxon>Halococcoides</taxon>
    </lineage>
</organism>
<feature type="transmembrane region" description="Helical" evidence="1">
    <location>
        <begin position="209"/>
        <end position="230"/>
    </location>
</feature>
<evidence type="ECO:0000313" key="2">
    <source>
        <dbReference type="EMBL" id="AWB28595.1"/>
    </source>
</evidence>
<proteinExistence type="predicted"/>
<feature type="transmembrane region" description="Helical" evidence="1">
    <location>
        <begin position="88"/>
        <end position="108"/>
    </location>
</feature>
<evidence type="ECO:0000256" key="1">
    <source>
        <dbReference type="SAM" id="Phobius"/>
    </source>
</evidence>
<keyword evidence="1" id="KW-0472">Membrane</keyword>
<dbReference type="Gene3D" id="1.10.287.1260">
    <property type="match status" value="1"/>
</dbReference>
<dbReference type="InterPro" id="IPR045275">
    <property type="entry name" value="MscS_archaea/bacteria_type"/>
</dbReference>
<dbReference type="AlphaFoldDB" id="A0A2R4X466"/>
<sequence>MITQQLAPVPQIGPAIEQTLSNVIQYLPTLLSALLILLVGLVVGRILGAIVRRIVRRLSIDRYTKGTAMEDAGGDDAVAHALGKIAAYYVYFIAILAAVDVLGIPRLTDILSEVASFLPVVLGALVVLVVGFVVARIIGDIVATIVGDFGVGQYLRETPFENLGDRDGEFGRLVGKLVTYYVYLLTLIAVADILEITALSTLLDTFASYLPALVAGLLVLLVGVWVAERVADLVASTDDTRLIYGVSLGVKLLIYYLTITVALATVGIDVTAITTLFTAFVAAFFGALALALAIGIGIAVGFGGQDYVAENIDDWVDTAVGAATEEDTPEFD</sequence>
<dbReference type="Pfam" id="PF05552">
    <property type="entry name" value="MS_channel_1st_1"/>
    <property type="match status" value="3"/>
</dbReference>
<feature type="transmembrane region" description="Helical" evidence="1">
    <location>
        <begin position="242"/>
        <end position="264"/>
    </location>
</feature>
<dbReference type="EMBL" id="CP028858">
    <property type="protein sequence ID" value="AWB28595.1"/>
    <property type="molecule type" value="Genomic_DNA"/>
</dbReference>
<dbReference type="KEGG" id="harc:HARCEL1_01670"/>
<feature type="transmembrane region" description="Helical" evidence="1">
    <location>
        <begin position="180"/>
        <end position="203"/>
    </location>
</feature>
<keyword evidence="1" id="KW-0812">Transmembrane</keyword>